<protein>
    <submittedName>
        <fullName evidence="2">Porin</fullName>
    </submittedName>
</protein>
<dbReference type="EMBL" id="JBEOKT010000010">
    <property type="protein sequence ID" value="MER2998350.1"/>
    <property type="molecule type" value="Genomic_DNA"/>
</dbReference>
<keyword evidence="3" id="KW-1185">Reference proteome</keyword>
<sequence length="678" mass="79330">MRIKSFPIILFLLAILSLTETFAQIRPRQRQPERTNTARPAQQNPQRTQQQQQPNRPDQDTTLTSKPGSILDDTTRALYGPKTTLRLYEIDVLEGRYREQRIDTTIQNIHNQRYWFQDTAYYQHLGNIGTASQPLLYKLPTRIGARFGKNAFDRYAYNPDNINYYDTRSPYSHLYYVQGQRGEQVFEVTYARNITERFNFGVAYQIIAANKQIGPTNLRDDGLVDNQAVKAFTHYRSKSEKYELFSNYTHLNHEHIETGGLKPSDTDDTPDSLFTYENELVFLNEAVTDEVRHNYHLLHMLKIVGENLKAYHRFDWRKQNTTYRDDRLPEQGDSIRDFYSQEIYSSARTLDKTNYREFENEFGFAGNTSISYYKAYIKQRNSKVDYSAIQTITPDTTVVGDIISDDLTQNQVFVGGKLQFNYQDKYLLFGEGEYQLVDNYRLQAGARFKGLELLQTRVRQSPSLLEQYHISNHSIWDNRDFKTTITDQSKASLRHQFGTRLFVKLSGAYTNISRLVVYNTDAEPMQISESQQLLEAQFVNHLRLGSIHFENFINYTNTDNATAIRIPEWLVNSKLYFQGHIFKNALFTQIGVEMYLPTGYRADAYMPVTQQFYLQNDFTTKTYPVFDVFLTADIKTVNVFVKLAHANYNLWEPGYYETPGYPGLRRSFTFGLKWMFFD</sequence>
<reference evidence="2 3" key="1">
    <citation type="submission" date="2024-06" db="EMBL/GenBank/DDBJ databases">
        <title>Pontibacter populi HYL7-15.</title>
        <authorList>
            <person name="Kim M.K."/>
        </authorList>
    </citation>
    <scope>NUCLEOTIDE SEQUENCE [LARGE SCALE GENOMIC DNA]</scope>
    <source>
        <strain evidence="2 3">HYL7-15</strain>
    </source>
</reference>
<proteinExistence type="predicted"/>
<gene>
    <name evidence="2" type="ORF">ABS362_12410</name>
</gene>
<dbReference type="Pfam" id="PF14121">
    <property type="entry name" value="Porin_10"/>
    <property type="match status" value="1"/>
</dbReference>
<evidence type="ECO:0000313" key="2">
    <source>
        <dbReference type="EMBL" id="MER2998350.1"/>
    </source>
</evidence>
<evidence type="ECO:0000256" key="1">
    <source>
        <dbReference type="SAM" id="MobiDB-lite"/>
    </source>
</evidence>
<feature type="compositionally biased region" description="Low complexity" evidence="1">
    <location>
        <begin position="42"/>
        <end position="62"/>
    </location>
</feature>
<name>A0ABV1RWA9_9BACT</name>
<organism evidence="2 3">
    <name type="scientific">Pontibacter populi</name>
    <dbReference type="NCBI Taxonomy" id="890055"/>
    <lineage>
        <taxon>Bacteria</taxon>
        <taxon>Pseudomonadati</taxon>
        <taxon>Bacteroidota</taxon>
        <taxon>Cytophagia</taxon>
        <taxon>Cytophagales</taxon>
        <taxon>Hymenobacteraceae</taxon>
        <taxon>Pontibacter</taxon>
    </lineage>
</organism>
<dbReference type="Proteomes" id="UP001476807">
    <property type="component" value="Unassembled WGS sequence"/>
</dbReference>
<evidence type="ECO:0000313" key="3">
    <source>
        <dbReference type="Proteomes" id="UP001476807"/>
    </source>
</evidence>
<feature type="region of interest" description="Disordered" evidence="1">
    <location>
        <begin position="26"/>
        <end position="75"/>
    </location>
</feature>
<accession>A0ABV1RWA9</accession>
<comment type="caution">
    <text evidence="2">The sequence shown here is derived from an EMBL/GenBank/DDBJ whole genome shotgun (WGS) entry which is preliminary data.</text>
</comment>
<dbReference type="SUPFAM" id="SSF56935">
    <property type="entry name" value="Porins"/>
    <property type="match status" value="1"/>
</dbReference>
<dbReference type="RefSeq" id="WP_350412798.1">
    <property type="nucleotide sequence ID" value="NZ_JBEOKT010000010.1"/>
</dbReference>
<dbReference type="InterPro" id="IPR025631">
    <property type="entry name" value="Porin_10"/>
</dbReference>